<dbReference type="OMA" id="NAWTHLV"/>
<keyword evidence="2 6" id="KW-0812">Transmembrane</keyword>
<proteinExistence type="predicted"/>
<keyword evidence="4 6" id="KW-0472">Membrane</keyword>
<keyword evidence="3 6" id="KW-1133">Transmembrane helix</keyword>
<dbReference type="PANTHER" id="PTHR20855:SF3">
    <property type="entry name" value="LD03007P"/>
    <property type="match status" value="1"/>
</dbReference>
<keyword evidence="5" id="KW-0479">Metal-binding</keyword>
<comment type="subcellular location">
    <subcellularLocation>
        <location evidence="1">Membrane</location>
        <topology evidence="1">Multi-pass membrane protein</topology>
    </subcellularLocation>
</comment>
<protein>
    <recommendedName>
        <fullName evidence="8">Hemolysin III</fullName>
    </recommendedName>
</protein>
<feature type="transmembrane region" description="Helical" evidence="6">
    <location>
        <begin position="63"/>
        <end position="82"/>
    </location>
</feature>
<feature type="transmembrane region" description="Helical" evidence="6">
    <location>
        <begin position="126"/>
        <end position="144"/>
    </location>
</feature>
<dbReference type="EMBL" id="OU594952">
    <property type="protein sequence ID" value="CAG9279035.1"/>
    <property type="molecule type" value="Genomic_DNA"/>
</dbReference>
<feature type="transmembrane region" description="Helical" evidence="6">
    <location>
        <begin position="89"/>
        <end position="106"/>
    </location>
</feature>
<dbReference type="GO" id="GO:0046872">
    <property type="term" value="F:metal ion binding"/>
    <property type="evidence" value="ECO:0007669"/>
    <property type="project" value="UniProtKB-KW"/>
</dbReference>
<evidence type="ECO:0008006" key="8">
    <source>
        <dbReference type="Google" id="ProtNLM"/>
    </source>
</evidence>
<evidence type="ECO:0000256" key="1">
    <source>
        <dbReference type="ARBA" id="ARBA00004141"/>
    </source>
</evidence>
<feature type="transmembrane region" description="Helical" evidence="6">
    <location>
        <begin position="241"/>
        <end position="262"/>
    </location>
</feature>
<evidence type="ECO:0000313" key="7">
    <source>
        <dbReference type="EMBL" id="CAG9279035.1"/>
    </source>
</evidence>
<feature type="transmembrane region" description="Helical" evidence="6">
    <location>
        <begin position="178"/>
        <end position="199"/>
    </location>
</feature>
<feature type="transmembrane region" description="Helical" evidence="6">
    <location>
        <begin position="206"/>
        <end position="225"/>
    </location>
</feature>
<evidence type="ECO:0000256" key="5">
    <source>
        <dbReference type="PIRSR" id="PIRSR604254-1"/>
    </source>
</evidence>
<evidence type="ECO:0000256" key="3">
    <source>
        <dbReference type="ARBA" id="ARBA00022989"/>
    </source>
</evidence>
<gene>
    <name evidence="7" type="ORF">PTTT1_LOCUS8798</name>
</gene>
<evidence type="ECO:0000256" key="4">
    <source>
        <dbReference type="ARBA" id="ARBA00023136"/>
    </source>
</evidence>
<dbReference type="InterPro" id="IPR004254">
    <property type="entry name" value="AdipoR/HlyIII-related"/>
</dbReference>
<sequence length="268" mass="30039">MANADGILEAAHPYYPHASEYGHELPQQPPEVWSITDFGRVNERSRDGSVHATDEVFNTASHFAATFLSFLGTVLLVVQASARHEPWKIVSFSIYGASLVFLFAASTLHHGLTGVHEAFFRRLDYLAIYPLISGTFTPLCLVFYHDSLIGWVFGATVWAIAILGMVATAFWFHKIPKWLSMTAYMTLGWLGACMTYWLIPVLGMDGFGLFLFGGILYTGGGYVFYTERPNPYPGTFGFHEIWHVTVVLAATCHWLLMYTYVLPWESAT</sequence>
<feature type="binding site" evidence="5">
    <location>
        <position position="239"/>
    </location>
    <ligand>
        <name>Zn(2+)</name>
        <dbReference type="ChEBI" id="CHEBI:29105"/>
    </ligand>
</feature>
<dbReference type="Pfam" id="PF03006">
    <property type="entry name" value="HlyIII"/>
    <property type="match status" value="1"/>
</dbReference>
<dbReference type="AlphaFoldDB" id="A0A8J9SG56"/>
<name>A0A8J9SG56_PHATR</name>
<organism evidence="7">
    <name type="scientific">Phaeodactylum tricornutum</name>
    <name type="common">Diatom</name>
    <dbReference type="NCBI Taxonomy" id="2850"/>
    <lineage>
        <taxon>Eukaryota</taxon>
        <taxon>Sar</taxon>
        <taxon>Stramenopiles</taxon>
        <taxon>Ochrophyta</taxon>
        <taxon>Bacillariophyta</taxon>
        <taxon>Bacillariophyceae</taxon>
        <taxon>Bacillariophycidae</taxon>
        <taxon>Naviculales</taxon>
        <taxon>Phaeodactylaceae</taxon>
        <taxon>Phaeodactylum</taxon>
    </lineage>
</organism>
<evidence type="ECO:0000256" key="2">
    <source>
        <dbReference type="ARBA" id="ARBA00022692"/>
    </source>
</evidence>
<feature type="binding site" evidence="5">
    <location>
        <position position="110"/>
    </location>
    <ligand>
        <name>Zn(2+)</name>
        <dbReference type="ChEBI" id="CHEBI:29105"/>
    </ligand>
</feature>
<reference evidence="7" key="1">
    <citation type="submission" date="2022-02" db="EMBL/GenBank/DDBJ databases">
        <authorList>
            <person name="Giguere J D."/>
        </authorList>
    </citation>
    <scope>NUCLEOTIDE SEQUENCE</scope>
    <source>
        <strain evidence="7">CCAP 1055/1</strain>
    </source>
</reference>
<dbReference type="GO" id="GO:0016020">
    <property type="term" value="C:membrane"/>
    <property type="evidence" value="ECO:0007669"/>
    <property type="project" value="UniProtKB-SubCell"/>
</dbReference>
<dbReference type="Proteomes" id="UP000836788">
    <property type="component" value="Chromosome 11"/>
</dbReference>
<dbReference type="PANTHER" id="PTHR20855">
    <property type="entry name" value="ADIPOR/PROGESTIN RECEPTOR-RELATED"/>
    <property type="match status" value="1"/>
</dbReference>
<feature type="binding site" evidence="5">
    <location>
        <position position="243"/>
    </location>
    <ligand>
        <name>Zn(2+)</name>
        <dbReference type="ChEBI" id="CHEBI:29105"/>
    </ligand>
</feature>
<evidence type="ECO:0000256" key="6">
    <source>
        <dbReference type="SAM" id="Phobius"/>
    </source>
</evidence>
<feature type="transmembrane region" description="Helical" evidence="6">
    <location>
        <begin position="151"/>
        <end position="172"/>
    </location>
</feature>
<keyword evidence="5" id="KW-0862">Zinc</keyword>
<accession>A0A8J9SG56</accession>